<dbReference type="SUPFAM" id="SSF56496">
    <property type="entry name" value="Fibrinogen C-terminal domain-like"/>
    <property type="match status" value="1"/>
</dbReference>
<comment type="caution">
    <text evidence="3">The sequence shown here is derived from an EMBL/GenBank/DDBJ whole genome shotgun (WGS) entry which is preliminary data.</text>
</comment>
<accession>A0A7D9LBS2</accession>
<dbReference type="NCBIfam" id="NF040941">
    <property type="entry name" value="GGGWT_bact"/>
    <property type="match status" value="1"/>
</dbReference>
<name>A0A7D9LBS2_PARCT</name>
<dbReference type="OrthoDB" id="5971358at2759"/>
<dbReference type="Gene3D" id="3.90.215.10">
    <property type="entry name" value="Gamma Fibrinogen, chain A, domain 1"/>
    <property type="match status" value="1"/>
</dbReference>
<proteinExistence type="predicted"/>
<keyword evidence="4" id="KW-1185">Reference proteome</keyword>
<dbReference type="Pfam" id="PF00024">
    <property type="entry name" value="PAN_1"/>
    <property type="match status" value="1"/>
</dbReference>
<dbReference type="Gene3D" id="3.50.4.10">
    <property type="entry name" value="Hepatocyte Growth Factor"/>
    <property type="match status" value="1"/>
</dbReference>
<dbReference type="EMBL" id="CACRXK020016442">
    <property type="protein sequence ID" value="CAB4029829.1"/>
    <property type="molecule type" value="Genomic_DNA"/>
</dbReference>
<feature type="compositionally biased region" description="Low complexity" evidence="1">
    <location>
        <begin position="82"/>
        <end position="100"/>
    </location>
</feature>
<dbReference type="AlphaFoldDB" id="A0A7D9LBS2"/>
<dbReference type="Proteomes" id="UP001152795">
    <property type="component" value="Unassembled WGS sequence"/>
</dbReference>
<protein>
    <recommendedName>
        <fullName evidence="2">Apple domain-containing protein</fullName>
    </recommendedName>
</protein>
<gene>
    <name evidence="3" type="ORF">PACLA_8A026274</name>
</gene>
<evidence type="ECO:0000256" key="1">
    <source>
        <dbReference type="SAM" id="MobiDB-lite"/>
    </source>
</evidence>
<organism evidence="3 4">
    <name type="scientific">Paramuricea clavata</name>
    <name type="common">Red gorgonian</name>
    <name type="synonym">Violescent sea-whip</name>
    <dbReference type="NCBI Taxonomy" id="317549"/>
    <lineage>
        <taxon>Eukaryota</taxon>
        <taxon>Metazoa</taxon>
        <taxon>Cnidaria</taxon>
        <taxon>Anthozoa</taxon>
        <taxon>Octocorallia</taxon>
        <taxon>Malacalcyonacea</taxon>
        <taxon>Plexauridae</taxon>
        <taxon>Paramuricea</taxon>
    </lineage>
</organism>
<feature type="domain" description="Apple" evidence="2">
    <location>
        <begin position="6"/>
        <end position="70"/>
    </location>
</feature>
<evidence type="ECO:0000313" key="4">
    <source>
        <dbReference type="Proteomes" id="UP001152795"/>
    </source>
</evidence>
<evidence type="ECO:0000259" key="2">
    <source>
        <dbReference type="Pfam" id="PF00024"/>
    </source>
</evidence>
<feature type="region of interest" description="Disordered" evidence="1">
    <location>
        <begin position="70"/>
        <end position="100"/>
    </location>
</feature>
<dbReference type="InterPro" id="IPR036056">
    <property type="entry name" value="Fibrinogen-like_C"/>
</dbReference>
<dbReference type="SUPFAM" id="SSF57414">
    <property type="entry name" value="Hairpin loop containing domain-like"/>
    <property type="match status" value="1"/>
</dbReference>
<reference evidence="3" key="1">
    <citation type="submission" date="2020-04" db="EMBL/GenBank/DDBJ databases">
        <authorList>
            <person name="Alioto T."/>
            <person name="Alioto T."/>
            <person name="Gomez Garrido J."/>
        </authorList>
    </citation>
    <scope>NUCLEOTIDE SEQUENCE</scope>
    <source>
        <strain evidence="3">A484AB</strain>
    </source>
</reference>
<feature type="non-terminal residue" evidence="3">
    <location>
        <position position="339"/>
    </location>
</feature>
<dbReference type="InterPro" id="IPR003609">
    <property type="entry name" value="Pan_app"/>
</dbReference>
<sequence>HRLNTTVIKYVHADFGVQCVLLCLNEDKSCRSTNFRKASNSDKNCELLRDVHSEKPDLLLEDVQFDHYQLLDPNRKPPEPVSTSTPPQITSTTQKSSSTNQTLLSSCKELLQRNRSLSNGVYQLQNTDSLEQYQVYCHMTELSGCGQGGWTLLMKVDGNKNEFSYSSPYWTNKETYAVEDGLEGLNEKQTKLASYWNTPFNKMCFGMKVNGAIKWIALNYTTNSLHSVIEDGIFKKTTVGKEAWKSLIEGSSLQEYCNVEGFNIRGVYTHDMWQWNMNIRIGLVANQEDNCVSCDSCIGFGTSVSGCENDVRSTTCGNMAVCGQLSNKNMAAFGYILVQ</sequence>
<evidence type="ECO:0000313" key="3">
    <source>
        <dbReference type="EMBL" id="CAB4029829.1"/>
    </source>
</evidence>
<dbReference type="InterPro" id="IPR014716">
    <property type="entry name" value="Fibrinogen_a/b/g_C_1"/>
</dbReference>